<feature type="compositionally biased region" description="Basic residues" evidence="1">
    <location>
        <begin position="58"/>
        <end position="67"/>
    </location>
</feature>
<feature type="compositionally biased region" description="Basic and acidic residues" evidence="1">
    <location>
        <begin position="108"/>
        <end position="119"/>
    </location>
</feature>
<proteinExistence type="predicted"/>
<dbReference type="SUPFAM" id="SSF117281">
    <property type="entry name" value="Kelch motif"/>
    <property type="match status" value="1"/>
</dbReference>
<keyword evidence="3" id="KW-1185">Reference proteome</keyword>
<dbReference type="OrthoDB" id="1480588at2759"/>
<dbReference type="AlphaFoldDB" id="A0A9Q0G6F7"/>
<organism evidence="2 3">
    <name type="scientific">Turnera subulata</name>
    <dbReference type="NCBI Taxonomy" id="218843"/>
    <lineage>
        <taxon>Eukaryota</taxon>
        <taxon>Viridiplantae</taxon>
        <taxon>Streptophyta</taxon>
        <taxon>Embryophyta</taxon>
        <taxon>Tracheophyta</taxon>
        <taxon>Spermatophyta</taxon>
        <taxon>Magnoliopsida</taxon>
        <taxon>eudicotyledons</taxon>
        <taxon>Gunneridae</taxon>
        <taxon>Pentapetalae</taxon>
        <taxon>rosids</taxon>
        <taxon>fabids</taxon>
        <taxon>Malpighiales</taxon>
        <taxon>Passifloraceae</taxon>
        <taxon>Turnera</taxon>
    </lineage>
</organism>
<sequence>MENFFAPLGGDGGDFAPEARLLRGTVIPASRSPAKYSRIMGSGRIERRSSAATDERRAHHHHHHRRSSSVGFSSEMGERSGKRGRRRSPVVGRADYSRYARSTMNTMGDHHERRPRRTEYSDRFSTIPKVLLEEGGRRGWRSRRSLEVGSRRRSSDRTTVWFSLGLLYSPNWYSFKLSSSNANDGCVRDPTIYLCCGHQINSVVADDHSGVIDPGWGILGRHLYRLGGHILGKDDFAFSPECPNPVPLNSVRAIDLERPEDGWKHKPCMLARRLGPRTHVGGGKLYAFGGQEEPWDPWGEVFDPRTHSWTALPDPPPDPTNWPAFGTYIWAGLKDDGSFLILPTHHRKLKPRKLVVYDAPTNSWKEYHIPLHHLYDHISHDRSGPVVAVGSVLYWPNLDIDSQAASANLNLLGYDWHHQILYQTSRPLNLISFAPPFVNYRTLGVPMLTHLRGNTFCLLFRSKHDNNADSVSDYCCGQLDGYEECSSNLQHLHCLKFSVALATSPPELVLTIHSSQSFKIRRGNVENCFLLSEQNAEYSKCHNPLKAKTYVIETVSFLNSILTETARYCTVPLNIITTQVCPTLTQSCFDYKVKMLMLSVYKGGPTWEKALVAGSHSTAGPLCVLVKRVKERSKRDSILSVATRSVLSLETVKIDGRDEITVASGTLLRSSSLGSLNEITVAPPEQGRLKLQVHTTKTNTH</sequence>
<feature type="compositionally biased region" description="Basic and acidic residues" evidence="1">
    <location>
        <begin position="44"/>
        <end position="57"/>
    </location>
</feature>
<evidence type="ECO:0000256" key="1">
    <source>
        <dbReference type="SAM" id="MobiDB-lite"/>
    </source>
</evidence>
<feature type="region of interest" description="Disordered" evidence="1">
    <location>
        <begin position="40"/>
        <end position="119"/>
    </location>
</feature>
<evidence type="ECO:0000313" key="2">
    <source>
        <dbReference type="EMBL" id="KAJ4842706.1"/>
    </source>
</evidence>
<gene>
    <name evidence="2" type="ORF">Tsubulata_017878</name>
</gene>
<dbReference type="InterPro" id="IPR015915">
    <property type="entry name" value="Kelch-typ_b-propeller"/>
</dbReference>
<reference evidence="2" key="1">
    <citation type="submission" date="2022-02" db="EMBL/GenBank/DDBJ databases">
        <authorList>
            <person name="Henning P.M."/>
            <person name="McCubbin A.G."/>
            <person name="Shore J.S."/>
        </authorList>
    </citation>
    <scope>NUCLEOTIDE SEQUENCE</scope>
    <source>
        <strain evidence="2">F60SS</strain>
        <tissue evidence="2">Leaves</tissue>
    </source>
</reference>
<accession>A0A9Q0G6F7</accession>
<evidence type="ECO:0000313" key="3">
    <source>
        <dbReference type="Proteomes" id="UP001141552"/>
    </source>
</evidence>
<dbReference type="Proteomes" id="UP001141552">
    <property type="component" value="Unassembled WGS sequence"/>
</dbReference>
<name>A0A9Q0G6F7_9ROSI</name>
<dbReference type="InterPro" id="IPR006652">
    <property type="entry name" value="Kelch_1"/>
</dbReference>
<dbReference type="EMBL" id="JAKUCV010002421">
    <property type="protein sequence ID" value="KAJ4842706.1"/>
    <property type="molecule type" value="Genomic_DNA"/>
</dbReference>
<comment type="caution">
    <text evidence="2">The sequence shown here is derived from an EMBL/GenBank/DDBJ whole genome shotgun (WGS) entry which is preliminary data.</text>
</comment>
<dbReference type="Pfam" id="PF01344">
    <property type="entry name" value="Kelch_1"/>
    <property type="match status" value="1"/>
</dbReference>
<reference evidence="2" key="2">
    <citation type="journal article" date="2023" name="Plants (Basel)">
        <title>Annotation of the Turnera subulata (Passifloraceae) Draft Genome Reveals the S-Locus Evolved after the Divergence of Turneroideae from Passifloroideae in a Stepwise Manner.</title>
        <authorList>
            <person name="Henning P.M."/>
            <person name="Roalson E.H."/>
            <person name="Mir W."/>
            <person name="McCubbin A.G."/>
            <person name="Shore J.S."/>
        </authorList>
    </citation>
    <scope>NUCLEOTIDE SEQUENCE</scope>
    <source>
        <strain evidence="2">F60SS</strain>
    </source>
</reference>
<protein>
    <submittedName>
        <fullName evidence="2">Uncharacterized protein</fullName>
    </submittedName>
</protein>
<dbReference type="Gene3D" id="2.120.10.80">
    <property type="entry name" value="Kelch-type beta propeller"/>
    <property type="match status" value="1"/>
</dbReference>